<dbReference type="PANTHER" id="PTHR28027:SF2">
    <property type="entry name" value="TRANSCRIPTIONAL REGULATOR MIT1"/>
    <property type="match status" value="1"/>
</dbReference>
<dbReference type="AlphaFoldDB" id="A0A066WCE4"/>
<protein>
    <recommendedName>
        <fullName evidence="4">Gti1/Pac2 family-domain-containing protein</fullName>
    </recommendedName>
</protein>
<organism evidence="2 3">
    <name type="scientific">Tilletiaria anomala (strain ATCC 24038 / CBS 436.72 / UBC 951)</name>
    <dbReference type="NCBI Taxonomy" id="1037660"/>
    <lineage>
        <taxon>Eukaryota</taxon>
        <taxon>Fungi</taxon>
        <taxon>Dikarya</taxon>
        <taxon>Basidiomycota</taxon>
        <taxon>Ustilaginomycotina</taxon>
        <taxon>Exobasidiomycetes</taxon>
        <taxon>Georgefischeriales</taxon>
        <taxon>Tilletiariaceae</taxon>
        <taxon>Tilletiaria</taxon>
    </lineage>
</organism>
<dbReference type="InParanoid" id="A0A066WCE4"/>
<feature type="region of interest" description="Disordered" evidence="1">
    <location>
        <begin position="298"/>
        <end position="370"/>
    </location>
</feature>
<dbReference type="OrthoDB" id="5572844at2759"/>
<comment type="caution">
    <text evidence="2">The sequence shown here is derived from an EMBL/GenBank/DDBJ whole genome shotgun (WGS) entry which is preliminary data.</text>
</comment>
<gene>
    <name evidence="2" type="ORF">K437DRAFT_85607</name>
</gene>
<proteinExistence type="predicted"/>
<evidence type="ECO:0008006" key="4">
    <source>
        <dbReference type="Google" id="ProtNLM"/>
    </source>
</evidence>
<name>A0A066WCE4_TILAU</name>
<evidence type="ECO:0000256" key="1">
    <source>
        <dbReference type="SAM" id="MobiDB-lite"/>
    </source>
</evidence>
<evidence type="ECO:0000313" key="3">
    <source>
        <dbReference type="Proteomes" id="UP000027361"/>
    </source>
</evidence>
<feature type="compositionally biased region" description="Low complexity" evidence="1">
    <location>
        <begin position="164"/>
        <end position="176"/>
    </location>
</feature>
<feature type="compositionally biased region" description="Low complexity" evidence="1">
    <location>
        <begin position="340"/>
        <end position="351"/>
    </location>
</feature>
<evidence type="ECO:0000313" key="2">
    <source>
        <dbReference type="EMBL" id="KDN48435.1"/>
    </source>
</evidence>
<dbReference type="OMA" id="AMEMHAS"/>
<accession>A0A066WCE4</accession>
<dbReference type="GeneID" id="25267880"/>
<dbReference type="PANTHER" id="PTHR28027">
    <property type="entry name" value="TRANSCRIPTIONAL REGULATOR MIT1"/>
    <property type="match status" value="1"/>
</dbReference>
<dbReference type="Pfam" id="PF09729">
    <property type="entry name" value="Gti1_Pac2"/>
    <property type="match status" value="1"/>
</dbReference>
<keyword evidence="3" id="KW-1185">Reference proteome</keyword>
<dbReference type="InterPro" id="IPR018608">
    <property type="entry name" value="Gti1/Pac2"/>
</dbReference>
<dbReference type="RefSeq" id="XP_013244091.1">
    <property type="nucleotide sequence ID" value="XM_013388637.1"/>
</dbReference>
<feature type="region of interest" description="Disordered" evidence="1">
    <location>
        <begin position="137"/>
        <end position="213"/>
    </location>
</feature>
<sequence>MSTLADPISESSWQGYVSSTQDALLLFEAAKRGHIPKIRRRLRDNERKRLIKSGQIFLFEERESGIKRWTDGLLWSPSRILQNFLVYRQIDRKPASNASPKSATPPEYTKFPSIQEQEAMGLAGGAPFMVPNPLYQQQQQQPRHFDHQLAGPSGTKGSTAMGEDALLTASASSSMTTRDRSGSLDSNLDLMLPESQRRPGSRRGAPSMSRRNSDLHRSLVGSLTNSYPFVEKGLCKKTISIEVEGAHHHLISYYSLDDVYAGKLRTPASMPEFLSLSISPIFLAKSNFRVPPHIETGPDGIPRYRGEVDEVPTAGSNLPAGLGLDEASMPKGSSRRPSRTRAASAASATTASRHRTVSEAPPMPHEIGGSSMLPLTVSTAATYNMHSNPYGRYEPYPSGLPQGFSHSPAVFQDLQSLPFYPTPSDTALLEPNPHQVPTEFGKESRPVSAMSAASIPSQSNYEQASTFLPSSGSMPHSNLLYMQHSAQPGSAPRKPGLPQLEHWAGARHDAPTAALQGYENPDATLYAENMGGISASDVSSSMGPYARFAAPAMEMHASDPTNAYSQHHDSLYDPSMMMSLPTSMRISADTRPQYVLEKEAAQEPRSNSSSNTISFPLEKVVLRNPYHP</sequence>
<dbReference type="GO" id="GO:0003677">
    <property type="term" value="F:DNA binding"/>
    <property type="evidence" value="ECO:0007669"/>
    <property type="project" value="TreeGrafter"/>
</dbReference>
<dbReference type="EMBL" id="JMSN01000025">
    <property type="protein sequence ID" value="KDN48435.1"/>
    <property type="molecule type" value="Genomic_DNA"/>
</dbReference>
<reference evidence="2 3" key="1">
    <citation type="submission" date="2014-05" db="EMBL/GenBank/DDBJ databases">
        <title>Draft genome sequence of a rare smut relative, Tilletiaria anomala UBC 951.</title>
        <authorList>
            <consortium name="DOE Joint Genome Institute"/>
            <person name="Toome M."/>
            <person name="Kuo A."/>
            <person name="Henrissat B."/>
            <person name="Lipzen A."/>
            <person name="Tritt A."/>
            <person name="Yoshinaga Y."/>
            <person name="Zane M."/>
            <person name="Barry K."/>
            <person name="Grigoriev I.V."/>
            <person name="Spatafora J.W."/>
            <person name="Aimea M.C."/>
        </authorList>
    </citation>
    <scope>NUCLEOTIDE SEQUENCE [LARGE SCALE GENOMIC DNA]</scope>
    <source>
        <strain evidence="2 3">UBC 951</strain>
    </source>
</reference>
<dbReference type="Proteomes" id="UP000027361">
    <property type="component" value="Unassembled WGS sequence"/>
</dbReference>
<dbReference type="HOGENOM" id="CLU_435594_0_0_1"/>